<dbReference type="EC" id="1.14.13.21" evidence="12"/>
<dbReference type="Gene3D" id="1.10.630.10">
    <property type="entry name" value="Cytochrome P450"/>
    <property type="match status" value="1"/>
</dbReference>
<evidence type="ECO:0000256" key="7">
    <source>
        <dbReference type="ARBA" id="ARBA00023004"/>
    </source>
</evidence>
<evidence type="ECO:0000256" key="5">
    <source>
        <dbReference type="ARBA" id="ARBA00022857"/>
    </source>
</evidence>
<dbReference type="PRINTS" id="PR00463">
    <property type="entry name" value="EP450I"/>
</dbReference>
<accession>A0A2I0AWD6</accession>
<evidence type="ECO:0000256" key="10">
    <source>
        <dbReference type="RuleBase" id="RU000461"/>
    </source>
</evidence>
<evidence type="ECO:0000256" key="9">
    <source>
        <dbReference type="PIRSR" id="PIRSR602401-1"/>
    </source>
</evidence>
<dbReference type="InterPro" id="IPR036396">
    <property type="entry name" value="Cyt_P450_sf"/>
</dbReference>
<evidence type="ECO:0000313" key="13">
    <source>
        <dbReference type="Proteomes" id="UP000236161"/>
    </source>
</evidence>
<dbReference type="Pfam" id="PF00067">
    <property type="entry name" value="p450"/>
    <property type="match status" value="1"/>
</dbReference>
<evidence type="ECO:0000256" key="4">
    <source>
        <dbReference type="ARBA" id="ARBA00022723"/>
    </source>
</evidence>
<keyword evidence="5" id="KW-0521">NADP</keyword>
<comment type="cofactor">
    <cofactor evidence="1 9">
        <name>heme</name>
        <dbReference type="ChEBI" id="CHEBI:30413"/>
    </cofactor>
</comment>
<dbReference type="PROSITE" id="PS00086">
    <property type="entry name" value="CYTOCHROME_P450"/>
    <property type="match status" value="1"/>
</dbReference>
<feature type="binding site" description="axial binding residue" evidence="9">
    <location>
        <position position="444"/>
    </location>
    <ligand>
        <name>heme</name>
        <dbReference type="ChEBI" id="CHEBI:30413"/>
    </ligand>
    <ligandPart>
        <name>Fe</name>
        <dbReference type="ChEBI" id="CHEBI:18248"/>
    </ligandPart>
</feature>
<keyword evidence="11" id="KW-0732">Signal</keyword>
<proteinExistence type="inferred from homology"/>
<dbReference type="InterPro" id="IPR002401">
    <property type="entry name" value="Cyt_P450_E_grp-I"/>
</dbReference>
<dbReference type="GO" id="GO:0004497">
    <property type="term" value="F:monooxygenase activity"/>
    <property type="evidence" value="ECO:0007669"/>
    <property type="project" value="UniProtKB-KW"/>
</dbReference>
<dbReference type="FunFam" id="1.10.630.10:FF:000026">
    <property type="entry name" value="Cytochrome P450 82C4"/>
    <property type="match status" value="1"/>
</dbReference>
<keyword evidence="3 9" id="KW-0349">Heme</keyword>
<gene>
    <name evidence="12" type="primary">CYP75B1</name>
    <name evidence="12" type="ORF">AXF42_Ash015913</name>
</gene>
<dbReference type="SUPFAM" id="SSF48264">
    <property type="entry name" value="Cytochrome P450"/>
    <property type="match status" value="1"/>
</dbReference>
<dbReference type="PRINTS" id="PR00385">
    <property type="entry name" value="P450"/>
</dbReference>
<evidence type="ECO:0000256" key="11">
    <source>
        <dbReference type="SAM" id="SignalP"/>
    </source>
</evidence>
<keyword evidence="13" id="KW-1185">Reference proteome</keyword>
<sequence length="508" mass="56158">MLHILLLIVFTLFLASFFLSGDRSRRLPPGPKGWPLLGNLPQLGPKPHQTLHSLSKFYGPVLRLRFGAVDVAVASSAAVAENFLRVHDSNFSSRPPSSGAKHIAYNCQDLVFAPHGERWRTLRRMCALHLFSGRALERFRHVRAGEVARMVRGLAAASSPEGTVAGVDVGGMVNACAANALGLAVVGRRVFDDADCGAEEFEGMVVELMKVAGVFNVGDFVPCLDWLDLQGVVAKMKKLHRRFDEFLDKLIAEHRALTNERDMLSMMIRLKKEEEEEEDRNGGMLTDTNIKALLLNLFTAGTDTTSSTVEWALAQLIREPGLLFKAQNELDSVVGRARLVSESDLPNLPFLQSVVKETFRLHPPTPLSLPRIAAADCEVDGYLIRRGSTLLVNVYAIGRDPASWPDEPLAFRPERFLSGGRNEGVDVKGNDFELIPFGAGRRICVGMSLGLRMVQLMTATLVHAFEWRLPEGEVPEEMEMEEEFGLTLRRAQPLVACPLPRLAPEAYL</sequence>
<organism evidence="12 13">
    <name type="scientific">Apostasia shenzhenica</name>
    <dbReference type="NCBI Taxonomy" id="1088818"/>
    <lineage>
        <taxon>Eukaryota</taxon>
        <taxon>Viridiplantae</taxon>
        <taxon>Streptophyta</taxon>
        <taxon>Embryophyta</taxon>
        <taxon>Tracheophyta</taxon>
        <taxon>Spermatophyta</taxon>
        <taxon>Magnoliopsida</taxon>
        <taxon>Liliopsida</taxon>
        <taxon>Asparagales</taxon>
        <taxon>Orchidaceae</taxon>
        <taxon>Apostasioideae</taxon>
        <taxon>Apostasia</taxon>
    </lineage>
</organism>
<dbReference type="EMBL" id="KZ451943">
    <property type="protein sequence ID" value="PKA59855.1"/>
    <property type="molecule type" value="Genomic_DNA"/>
</dbReference>
<dbReference type="PANTHER" id="PTHR47944:SF18">
    <property type="entry name" value="FLAVONOID 3'-MONOOXYGENASE"/>
    <property type="match status" value="1"/>
</dbReference>
<comment type="similarity">
    <text evidence="2 10">Belongs to the cytochrome P450 family.</text>
</comment>
<dbReference type="STRING" id="1088818.A0A2I0AWD6"/>
<dbReference type="GO" id="GO:0016705">
    <property type="term" value="F:oxidoreductase activity, acting on paired donors, with incorporation or reduction of molecular oxygen"/>
    <property type="evidence" value="ECO:0007669"/>
    <property type="project" value="InterPro"/>
</dbReference>
<protein>
    <submittedName>
        <fullName evidence="12">Flavonoid 3'-monooxygenase</fullName>
        <ecNumber evidence="12">1.14.13.21</ecNumber>
    </submittedName>
</protein>
<dbReference type="PANTHER" id="PTHR47944">
    <property type="entry name" value="CYTOCHROME P450 98A9"/>
    <property type="match status" value="1"/>
</dbReference>
<dbReference type="Proteomes" id="UP000236161">
    <property type="component" value="Unassembled WGS sequence"/>
</dbReference>
<name>A0A2I0AWD6_9ASPA</name>
<evidence type="ECO:0000256" key="8">
    <source>
        <dbReference type="ARBA" id="ARBA00023033"/>
    </source>
</evidence>
<feature type="chain" id="PRO_5014174879" evidence="11">
    <location>
        <begin position="22"/>
        <end position="508"/>
    </location>
</feature>
<dbReference type="InterPro" id="IPR001128">
    <property type="entry name" value="Cyt_P450"/>
</dbReference>
<dbReference type="OrthoDB" id="2789670at2759"/>
<dbReference type="GO" id="GO:0020037">
    <property type="term" value="F:heme binding"/>
    <property type="evidence" value="ECO:0007669"/>
    <property type="project" value="InterPro"/>
</dbReference>
<evidence type="ECO:0000256" key="6">
    <source>
        <dbReference type="ARBA" id="ARBA00023002"/>
    </source>
</evidence>
<evidence type="ECO:0000256" key="3">
    <source>
        <dbReference type="ARBA" id="ARBA00022617"/>
    </source>
</evidence>
<dbReference type="GO" id="GO:0005506">
    <property type="term" value="F:iron ion binding"/>
    <property type="evidence" value="ECO:0007669"/>
    <property type="project" value="InterPro"/>
</dbReference>
<keyword evidence="4 9" id="KW-0479">Metal-binding</keyword>
<dbReference type="AlphaFoldDB" id="A0A2I0AWD6"/>
<feature type="signal peptide" evidence="11">
    <location>
        <begin position="1"/>
        <end position="21"/>
    </location>
</feature>
<evidence type="ECO:0000256" key="2">
    <source>
        <dbReference type="ARBA" id="ARBA00010617"/>
    </source>
</evidence>
<dbReference type="InterPro" id="IPR017972">
    <property type="entry name" value="Cyt_P450_CS"/>
</dbReference>
<reference evidence="12 13" key="1">
    <citation type="journal article" date="2017" name="Nature">
        <title>The Apostasia genome and the evolution of orchids.</title>
        <authorList>
            <person name="Zhang G.Q."/>
            <person name="Liu K.W."/>
            <person name="Li Z."/>
            <person name="Lohaus R."/>
            <person name="Hsiao Y.Y."/>
            <person name="Niu S.C."/>
            <person name="Wang J.Y."/>
            <person name="Lin Y.C."/>
            <person name="Xu Q."/>
            <person name="Chen L.J."/>
            <person name="Yoshida K."/>
            <person name="Fujiwara S."/>
            <person name="Wang Z.W."/>
            <person name="Zhang Y.Q."/>
            <person name="Mitsuda N."/>
            <person name="Wang M."/>
            <person name="Liu G.H."/>
            <person name="Pecoraro L."/>
            <person name="Huang H.X."/>
            <person name="Xiao X.J."/>
            <person name="Lin M."/>
            <person name="Wu X.Y."/>
            <person name="Wu W.L."/>
            <person name="Chen Y.Y."/>
            <person name="Chang S.B."/>
            <person name="Sakamoto S."/>
            <person name="Ohme-Takagi M."/>
            <person name="Yagi M."/>
            <person name="Zeng S.J."/>
            <person name="Shen C.Y."/>
            <person name="Yeh C.M."/>
            <person name="Luo Y.B."/>
            <person name="Tsai W.C."/>
            <person name="Van de Peer Y."/>
            <person name="Liu Z.J."/>
        </authorList>
    </citation>
    <scope>NUCLEOTIDE SEQUENCE [LARGE SCALE GENOMIC DNA]</scope>
    <source>
        <strain evidence="13">cv. Shenzhen</strain>
        <tissue evidence="12">Stem</tissue>
    </source>
</reference>
<keyword evidence="8 10" id="KW-0503">Monooxygenase</keyword>
<evidence type="ECO:0000313" key="12">
    <source>
        <dbReference type="EMBL" id="PKA59855.1"/>
    </source>
</evidence>
<evidence type="ECO:0000256" key="1">
    <source>
        <dbReference type="ARBA" id="ARBA00001971"/>
    </source>
</evidence>
<keyword evidence="7 9" id="KW-0408">Iron</keyword>
<keyword evidence="6 10" id="KW-0560">Oxidoreductase</keyword>